<dbReference type="EMBL" id="LR798293">
    <property type="protein sequence ID" value="CAB5221439.1"/>
    <property type="molecule type" value="Genomic_DNA"/>
</dbReference>
<reference evidence="1" key="1">
    <citation type="submission" date="2020-05" db="EMBL/GenBank/DDBJ databases">
        <authorList>
            <person name="Chiriac C."/>
            <person name="Salcher M."/>
            <person name="Ghai R."/>
            <person name="Kavagutti S V."/>
        </authorList>
    </citation>
    <scope>NUCLEOTIDE SEQUENCE</scope>
</reference>
<gene>
    <name evidence="1" type="ORF">UFOVP240_163</name>
</gene>
<accession>A0A6J7WTL0</accession>
<proteinExistence type="predicted"/>
<sequence length="66" mass="7786">MEIVMKNQWSEFTDFEIACLCHDYGRYIQPSDVESILPLKLKDRAQLEKFLTEYELTQAFGETHAN</sequence>
<evidence type="ECO:0000313" key="1">
    <source>
        <dbReference type="EMBL" id="CAB5221439.1"/>
    </source>
</evidence>
<name>A0A6J7WTL0_9CAUD</name>
<protein>
    <submittedName>
        <fullName evidence="1">Uncharacterized protein</fullName>
    </submittedName>
</protein>
<organism evidence="1">
    <name type="scientific">uncultured Caudovirales phage</name>
    <dbReference type="NCBI Taxonomy" id="2100421"/>
    <lineage>
        <taxon>Viruses</taxon>
        <taxon>Duplodnaviria</taxon>
        <taxon>Heunggongvirae</taxon>
        <taxon>Uroviricota</taxon>
        <taxon>Caudoviricetes</taxon>
        <taxon>Peduoviridae</taxon>
        <taxon>Maltschvirus</taxon>
        <taxon>Maltschvirus maltsch</taxon>
    </lineage>
</organism>